<dbReference type="AlphaFoldDB" id="A0A0L0HIJ7"/>
<dbReference type="OrthoDB" id="10372549at2759"/>
<reference evidence="2 3" key="1">
    <citation type="submission" date="2009-08" db="EMBL/GenBank/DDBJ databases">
        <title>The Genome Sequence of Spizellomyces punctatus strain DAOM BR117.</title>
        <authorList>
            <consortium name="The Broad Institute Genome Sequencing Platform"/>
            <person name="Russ C."/>
            <person name="Cuomo C."/>
            <person name="Shea T."/>
            <person name="Young S.K."/>
            <person name="Zeng Q."/>
            <person name="Koehrsen M."/>
            <person name="Haas B."/>
            <person name="Borodovsky M."/>
            <person name="Guigo R."/>
            <person name="Alvarado L."/>
            <person name="Berlin A."/>
            <person name="Bochicchio J."/>
            <person name="Borenstein D."/>
            <person name="Chapman S."/>
            <person name="Chen Z."/>
            <person name="Engels R."/>
            <person name="Freedman E."/>
            <person name="Gellesch M."/>
            <person name="Goldberg J."/>
            <person name="Griggs A."/>
            <person name="Gujja S."/>
            <person name="Heiman D."/>
            <person name="Hepburn T."/>
            <person name="Howarth C."/>
            <person name="Jen D."/>
            <person name="Larson L."/>
            <person name="Lewis B."/>
            <person name="Mehta T."/>
            <person name="Park D."/>
            <person name="Pearson M."/>
            <person name="Roberts A."/>
            <person name="Saif S."/>
            <person name="Shenoy N."/>
            <person name="Sisk P."/>
            <person name="Stolte C."/>
            <person name="Sykes S."/>
            <person name="Thomson T."/>
            <person name="Walk T."/>
            <person name="White J."/>
            <person name="Yandava C."/>
            <person name="Burger G."/>
            <person name="Gray M.W."/>
            <person name="Holland P.W.H."/>
            <person name="King N."/>
            <person name="Lang F.B.F."/>
            <person name="Roger A.J."/>
            <person name="Ruiz-Trillo I."/>
            <person name="Lander E."/>
            <person name="Nusbaum C."/>
        </authorList>
    </citation>
    <scope>NUCLEOTIDE SEQUENCE [LARGE SCALE GENOMIC DNA]</scope>
    <source>
        <strain evidence="2 3">DAOM BR117</strain>
    </source>
</reference>
<protein>
    <submittedName>
        <fullName evidence="2">Uncharacterized protein</fullName>
    </submittedName>
</protein>
<evidence type="ECO:0000256" key="1">
    <source>
        <dbReference type="SAM" id="MobiDB-lite"/>
    </source>
</evidence>
<dbReference type="GeneID" id="27687459"/>
<proteinExistence type="predicted"/>
<evidence type="ECO:0000313" key="3">
    <source>
        <dbReference type="Proteomes" id="UP000053201"/>
    </source>
</evidence>
<dbReference type="RefSeq" id="XP_016608917.1">
    <property type="nucleotide sequence ID" value="XM_016752229.1"/>
</dbReference>
<feature type="compositionally biased region" description="Polar residues" evidence="1">
    <location>
        <begin position="50"/>
        <end position="61"/>
    </location>
</feature>
<keyword evidence="3" id="KW-1185">Reference proteome</keyword>
<dbReference type="VEuPathDB" id="FungiDB:SPPG_03980"/>
<dbReference type="Proteomes" id="UP000053201">
    <property type="component" value="Unassembled WGS sequence"/>
</dbReference>
<organism evidence="2 3">
    <name type="scientific">Spizellomyces punctatus (strain DAOM BR117)</name>
    <dbReference type="NCBI Taxonomy" id="645134"/>
    <lineage>
        <taxon>Eukaryota</taxon>
        <taxon>Fungi</taxon>
        <taxon>Fungi incertae sedis</taxon>
        <taxon>Chytridiomycota</taxon>
        <taxon>Chytridiomycota incertae sedis</taxon>
        <taxon>Chytridiomycetes</taxon>
        <taxon>Spizellomycetales</taxon>
        <taxon>Spizellomycetaceae</taxon>
        <taxon>Spizellomyces</taxon>
    </lineage>
</organism>
<gene>
    <name evidence="2" type="ORF">SPPG_03980</name>
</gene>
<evidence type="ECO:0000313" key="2">
    <source>
        <dbReference type="EMBL" id="KND00878.1"/>
    </source>
</evidence>
<feature type="region of interest" description="Disordered" evidence="1">
    <location>
        <begin position="50"/>
        <end position="75"/>
    </location>
</feature>
<accession>A0A0L0HIJ7</accession>
<dbReference type="EMBL" id="KQ257455">
    <property type="protein sequence ID" value="KND00878.1"/>
    <property type="molecule type" value="Genomic_DNA"/>
</dbReference>
<sequence>MPGPAAPFLVAAGCATAGAAAAMYLTRHPQDAQHPGGAVTSVGAGILPVQSSASPGLQTRPVSYKRNSDSSYGEEQRQVAEMAVLLAFS</sequence>
<name>A0A0L0HIJ7_SPIPD</name>